<dbReference type="Pfam" id="PF00264">
    <property type="entry name" value="Tyrosinase"/>
    <property type="match status" value="1"/>
</dbReference>
<dbReference type="InterPro" id="IPR022739">
    <property type="entry name" value="Polyphenol_oxidase_cen"/>
</dbReference>
<comment type="cofactor">
    <cofactor evidence="1">
        <name>Cu(2+)</name>
        <dbReference type="ChEBI" id="CHEBI:29036"/>
    </cofactor>
</comment>
<evidence type="ECO:0000256" key="5">
    <source>
        <dbReference type="ARBA" id="ARBA00023008"/>
    </source>
</evidence>
<evidence type="ECO:0000256" key="2">
    <source>
        <dbReference type="ARBA" id="ARBA00009928"/>
    </source>
</evidence>
<sequence length="478" mass="54496">MSDFTSVAVLSWSLGLRRWWLSHGRELITSPFLVQPKAPGRSPTSNFILFSFTDGYSGNLRDPTTFLDVLNIMASIVAPVLFIQCLLSILLTTTLAAPINITRETFRTCRPGNWFGNPSDCCPPKIIKGPIVDFCPQYDATKPLRVRKALQCLSGHELKTYTRKLEKGYALMRALPDSDPRSFKRQNEIHCAYGTGSFIQDGSTNLTIDLTIDVHMNWHFLPWHRMFVYFHEKILQKLLGDPEFSLHFWNFDNSVTATPRHGSHGCYKAGHFVPPMYNEPSKATFEANRSFMAFEPNRPVDIAFDLSQLNPLLGLPIFPNNTVEEQTRMNREIMHRSMITLANTTSFIGKAYRVGDARIVIPSAGSGTIELWPHNTLHAWIGGWMRQPSTAPIDPLFYPFHANMDRLWSVWRKLGYGNDDPTDPDWLDTTFLFWDENAVMRRVKVRDFVDLNALGYTFEEVNDASWIFFDNSTSPGAP</sequence>
<comment type="similarity">
    <text evidence="2">Belongs to the tyrosinase family.</text>
</comment>
<dbReference type="Pfam" id="PF12142">
    <property type="entry name" value="PPO1_DWL"/>
    <property type="match status" value="1"/>
</dbReference>
<dbReference type="InterPro" id="IPR050316">
    <property type="entry name" value="Tyrosinase/Hemocyanin"/>
</dbReference>
<dbReference type="PANTHER" id="PTHR11474">
    <property type="entry name" value="TYROSINASE FAMILY MEMBER"/>
    <property type="match status" value="1"/>
</dbReference>
<feature type="domain" description="Tyrosinase copper-binding" evidence="7">
    <location>
        <begin position="394"/>
        <end position="405"/>
    </location>
</feature>
<dbReference type="Gene3D" id="1.10.1280.10">
    <property type="entry name" value="Di-copper center containing domain from catechol oxidase"/>
    <property type="match status" value="1"/>
</dbReference>
<dbReference type="InterPro" id="IPR002227">
    <property type="entry name" value="Tyrosinase_Cu-bd"/>
</dbReference>
<dbReference type="PROSITE" id="PS00498">
    <property type="entry name" value="TYROSINASE_2"/>
    <property type="match status" value="1"/>
</dbReference>
<dbReference type="OrthoDB" id="6132182at2759"/>
<dbReference type="PRINTS" id="PR00092">
    <property type="entry name" value="TYROSINASE"/>
</dbReference>
<reference evidence="9" key="1">
    <citation type="journal article" date="2017" name="Cell">
        <title>Insights into land plant evolution garnered from the Marchantia polymorpha genome.</title>
        <authorList>
            <person name="Bowman J.L."/>
            <person name="Kohchi T."/>
            <person name="Yamato K.T."/>
            <person name="Jenkins J."/>
            <person name="Shu S."/>
            <person name="Ishizaki K."/>
            <person name="Yamaoka S."/>
            <person name="Nishihama R."/>
            <person name="Nakamura Y."/>
            <person name="Berger F."/>
            <person name="Adam C."/>
            <person name="Aki S.S."/>
            <person name="Althoff F."/>
            <person name="Araki T."/>
            <person name="Arteaga-Vazquez M.A."/>
            <person name="Balasubrmanian S."/>
            <person name="Barry K."/>
            <person name="Bauer D."/>
            <person name="Boehm C.R."/>
            <person name="Briginshaw L."/>
            <person name="Caballero-Perez J."/>
            <person name="Catarino B."/>
            <person name="Chen F."/>
            <person name="Chiyoda S."/>
            <person name="Chovatia M."/>
            <person name="Davies K.M."/>
            <person name="Delmans M."/>
            <person name="Demura T."/>
            <person name="Dierschke T."/>
            <person name="Dolan L."/>
            <person name="Dorantes-Acosta A.E."/>
            <person name="Eklund D.M."/>
            <person name="Florent S.N."/>
            <person name="Flores-Sandoval E."/>
            <person name="Fujiyama A."/>
            <person name="Fukuzawa H."/>
            <person name="Galik B."/>
            <person name="Grimanelli D."/>
            <person name="Grimwood J."/>
            <person name="Grossniklaus U."/>
            <person name="Hamada T."/>
            <person name="Haseloff J."/>
            <person name="Hetherington A.J."/>
            <person name="Higo A."/>
            <person name="Hirakawa Y."/>
            <person name="Hundley H.N."/>
            <person name="Ikeda Y."/>
            <person name="Inoue K."/>
            <person name="Inoue S.I."/>
            <person name="Ishida S."/>
            <person name="Jia Q."/>
            <person name="Kakita M."/>
            <person name="Kanazawa T."/>
            <person name="Kawai Y."/>
            <person name="Kawashima T."/>
            <person name="Kennedy M."/>
            <person name="Kinose K."/>
            <person name="Kinoshita T."/>
            <person name="Kohara Y."/>
            <person name="Koide E."/>
            <person name="Komatsu K."/>
            <person name="Kopischke S."/>
            <person name="Kubo M."/>
            <person name="Kyozuka J."/>
            <person name="Lagercrantz U."/>
            <person name="Lin S.S."/>
            <person name="Lindquist E."/>
            <person name="Lipzen A.M."/>
            <person name="Lu C.W."/>
            <person name="De Luna E."/>
            <person name="Martienssen R.A."/>
            <person name="Minamino N."/>
            <person name="Mizutani M."/>
            <person name="Mizutani M."/>
            <person name="Mochizuki N."/>
            <person name="Monte I."/>
            <person name="Mosher R."/>
            <person name="Nagasaki H."/>
            <person name="Nakagami H."/>
            <person name="Naramoto S."/>
            <person name="Nishitani K."/>
            <person name="Ohtani M."/>
            <person name="Okamoto T."/>
            <person name="Okumura M."/>
            <person name="Phillips J."/>
            <person name="Pollak B."/>
            <person name="Reinders A."/>
            <person name="Rovekamp M."/>
            <person name="Sano R."/>
            <person name="Sawa S."/>
            <person name="Schmid M.W."/>
            <person name="Shirakawa M."/>
            <person name="Solano R."/>
            <person name="Spunde A."/>
            <person name="Suetsugu N."/>
            <person name="Sugano S."/>
            <person name="Sugiyama A."/>
            <person name="Sun R."/>
            <person name="Suzuki Y."/>
            <person name="Takenaka M."/>
            <person name="Takezawa D."/>
            <person name="Tomogane H."/>
            <person name="Tsuzuki M."/>
            <person name="Ueda T."/>
            <person name="Umeda M."/>
            <person name="Ward J.M."/>
            <person name="Watanabe Y."/>
            <person name="Yazaki K."/>
            <person name="Yokoyama R."/>
            <person name="Yoshitake Y."/>
            <person name="Yotsui I."/>
            <person name="Zachgo S."/>
            <person name="Schmutz J."/>
        </authorList>
    </citation>
    <scope>NUCLEOTIDE SEQUENCE [LARGE SCALE GENOMIC DNA]</scope>
    <source>
        <strain evidence="9">Tak-1</strain>
    </source>
</reference>
<organism evidence="8 9">
    <name type="scientific">Marchantia polymorpha</name>
    <name type="common">Common liverwort</name>
    <name type="synonym">Marchantia aquatica</name>
    <dbReference type="NCBI Taxonomy" id="3197"/>
    <lineage>
        <taxon>Eukaryota</taxon>
        <taxon>Viridiplantae</taxon>
        <taxon>Streptophyta</taxon>
        <taxon>Embryophyta</taxon>
        <taxon>Marchantiophyta</taxon>
        <taxon>Marchantiopsida</taxon>
        <taxon>Marchantiidae</taxon>
        <taxon>Marchantiales</taxon>
        <taxon>Marchantiaceae</taxon>
        <taxon>Marchantia</taxon>
    </lineage>
</organism>
<keyword evidence="4" id="KW-0560">Oxidoreductase</keyword>
<dbReference type="SUPFAM" id="SSF48056">
    <property type="entry name" value="Di-copper centre-containing domain"/>
    <property type="match status" value="1"/>
</dbReference>
<dbReference type="GO" id="GO:0004097">
    <property type="term" value="F:catechol oxidase activity"/>
    <property type="evidence" value="ECO:0007669"/>
    <property type="project" value="InterPro"/>
</dbReference>
<feature type="domain" description="Tyrosinase copper-binding" evidence="6">
    <location>
        <begin position="215"/>
        <end position="232"/>
    </location>
</feature>
<evidence type="ECO:0000256" key="4">
    <source>
        <dbReference type="ARBA" id="ARBA00023002"/>
    </source>
</evidence>
<keyword evidence="5" id="KW-0186">Copper</keyword>
<evidence type="ECO:0000256" key="3">
    <source>
        <dbReference type="ARBA" id="ARBA00022723"/>
    </source>
</evidence>
<evidence type="ECO:0000256" key="1">
    <source>
        <dbReference type="ARBA" id="ARBA00001973"/>
    </source>
</evidence>
<keyword evidence="9" id="KW-1185">Reference proteome</keyword>
<dbReference type="Proteomes" id="UP000244005">
    <property type="component" value="Unassembled WGS sequence"/>
</dbReference>
<evidence type="ECO:0000313" key="9">
    <source>
        <dbReference type="Proteomes" id="UP000244005"/>
    </source>
</evidence>
<name>A0A2R6X2S1_MARPO</name>
<dbReference type="AlphaFoldDB" id="A0A2R6X2S1"/>
<dbReference type="EMBL" id="KZ772712">
    <property type="protein sequence ID" value="PTQ40405.1"/>
    <property type="molecule type" value="Genomic_DNA"/>
</dbReference>
<dbReference type="PROSITE" id="PS00497">
    <property type="entry name" value="TYROSINASE_1"/>
    <property type="match status" value="1"/>
</dbReference>
<keyword evidence="3" id="KW-0479">Metal-binding</keyword>
<dbReference type="GO" id="GO:0046872">
    <property type="term" value="F:metal ion binding"/>
    <property type="evidence" value="ECO:0007669"/>
    <property type="project" value="UniProtKB-KW"/>
</dbReference>
<protein>
    <recommendedName>
        <fullName evidence="6 7">Tyrosinase copper-binding domain-containing protein</fullName>
    </recommendedName>
</protein>
<dbReference type="Gramene" id="Mp2g21360.1">
    <property type="protein sequence ID" value="Mp2g21360.1.cds"/>
    <property type="gene ID" value="Mp2g21360"/>
</dbReference>
<evidence type="ECO:0000259" key="7">
    <source>
        <dbReference type="PROSITE" id="PS00498"/>
    </source>
</evidence>
<proteinExistence type="inferred from homology"/>
<accession>A0A2R6X2S1</accession>
<dbReference type="PANTHER" id="PTHR11474:SF76">
    <property type="entry name" value="SHKT DOMAIN-CONTAINING PROTEIN"/>
    <property type="match status" value="1"/>
</dbReference>
<gene>
    <name evidence="8" type="ORF">MARPO_0040s0078</name>
</gene>
<evidence type="ECO:0000259" key="6">
    <source>
        <dbReference type="PROSITE" id="PS00497"/>
    </source>
</evidence>
<evidence type="ECO:0000313" key="8">
    <source>
        <dbReference type="EMBL" id="PTQ40405.1"/>
    </source>
</evidence>
<dbReference type="InterPro" id="IPR008922">
    <property type="entry name" value="Di-copper_centre_dom_sf"/>
</dbReference>